<dbReference type="EMBL" id="PCWA01000111">
    <property type="protein sequence ID" value="PIQ88255.1"/>
    <property type="molecule type" value="Genomic_DNA"/>
</dbReference>
<name>A0A2H0LXQ0_9BACT</name>
<sequence length="1076" mass="123614">MPKNNPKYHLNKKGEFVIENYNSAKPFSSFFPGIAGESGIPMWVFYVNRGQCVISFGTEDKHHAIAEFFPANRAWQLASLQGFRTFLKIKDKGKVIYYEPFQDSVDNLSFDIQRDMRIKSYELIITEINHTIGIRLEITYFTMPNEPTAALIREVKITNIKDKPLCLELLDGLPQVIPYGTSNFFLKKMSRTIEAWMRVDFLGGITPFYNLSVDPSDRPETSFIEGGNFYLPFHKENSKVKLLKGLVDPAAIFGAGDFSYPRNFISKDKFKPALSPEIKESKMPCAFSYLDLSIAPNSGKTIYSITGYAEDKYTLSRQIEKILGNGFVENKRKENSEIILGIEDTVLTKSGMPRFDFYARQTFLDNVLRGGYPMPFDTAGGRDVFYLYSRKHGDLERDYNNFVLAPTYFSQGNGNYRDMNQNRRCDNWLSMDVKESNLVNFLNLIQADGFNPLVVKGLSFMLRKDKKEELFSCLLKSDGRQKLEAFFDKPFNPGSLMMYIEKNAVKLAIDRHDFLRKAVSFSGKLEEAEHSEGFWTDHWTYNLDLLENYLGVYPEKLKEIFIDKKIFTFFDNAEVVRPRSEKYVLTAEGKIRQYHSLVFDKEKSALIKSRADNQHRVRADFGKGDVIYANLLNKFLCLMVNKLASLDAAGTGIEMEANKPNWFDSLNGLPALFGSSTNETFELKRLILFIEEALKASAAFRQKDIMLLSEIHDFLLGLGRLLEEYFSSENKDRDFIFWDKASSLKEGYREITKFGFSGKEKGINLTDLFSILDAAKRKVALGIARAFDKKIKLYHAYFINEVVDYELAGSVVRVKKFRQVPLPLFLEAQVHALRLERDRNKAVNLYKAVRRSLLYDKKLKMYKVCAPLKEAPVEIGRCRIFSPGWLENESIWLHMEYKFLLELLKGGLYKEFYDDFFNCLIPFLDARKYGRSILENSSFLVSSAFVDDKLHGNGFVARLSGSTAEFINIWRIMNTGLAPFKRDAKGGIVLEFKPVLHKRLFSRQKTYGFKFLNKTIVTYHANKFSDTFGHGGLSAGMYIFKDENGELVTIKSNVIPQPYAEKIRAGKIKKIDVYLV</sequence>
<evidence type="ECO:0000313" key="2">
    <source>
        <dbReference type="Proteomes" id="UP000229641"/>
    </source>
</evidence>
<proteinExistence type="predicted"/>
<comment type="caution">
    <text evidence="1">The sequence shown here is derived from an EMBL/GenBank/DDBJ whole genome shotgun (WGS) entry which is preliminary data.</text>
</comment>
<accession>A0A2H0LXQ0</accession>
<dbReference type="Proteomes" id="UP000229641">
    <property type="component" value="Unassembled WGS sequence"/>
</dbReference>
<dbReference type="SUPFAM" id="SSF48208">
    <property type="entry name" value="Six-hairpin glycosidases"/>
    <property type="match status" value="1"/>
</dbReference>
<dbReference type="GO" id="GO:0005975">
    <property type="term" value="P:carbohydrate metabolic process"/>
    <property type="evidence" value="ECO:0007669"/>
    <property type="project" value="InterPro"/>
</dbReference>
<protein>
    <submittedName>
        <fullName evidence="1">Cellobiose phosphorylase</fullName>
    </submittedName>
</protein>
<reference evidence="1 2" key="1">
    <citation type="submission" date="2017-09" db="EMBL/GenBank/DDBJ databases">
        <title>Depth-based differentiation of microbial function through sediment-hosted aquifers and enrichment of novel symbionts in the deep terrestrial subsurface.</title>
        <authorList>
            <person name="Probst A.J."/>
            <person name="Ladd B."/>
            <person name="Jarett J.K."/>
            <person name="Geller-Mcgrath D.E."/>
            <person name="Sieber C.M."/>
            <person name="Emerson J.B."/>
            <person name="Anantharaman K."/>
            <person name="Thomas B.C."/>
            <person name="Malmstrom R."/>
            <person name="Stieglmeier M."/>
            <person name="Klingl A."/>
            <person name="Woyke T."/>
            <person name="Ryan C.M."/>
            <person name="Banfield J.F."/>
        </authorList>
    </citation>
    <scope>NUCLEOTIDE SEQUENCE [LARGE SCALE GENOMIC DNA]</scope>
    <source>
        <strain evidence="1">CG11_big_fil_rev_8_21_14_0_20_42_13</strain>
    </source>
</reference>
<organism evidence="1 2">
    <name type="scientific">Candidatus Ghiorseimicrobium undicola</name>
    <dbReference type="NCBI Taxonomy" id="1974746"/>
    <lineage>
        <taxon>Bacteria</taxon>
        <taxon>Pseudomonadati</taxon>
        <taxon>Candidatus Omnitrophota</taxon>
        <taxon>Candidatus Ghiorseimicrobium</taxon>
    </lineage>
</organism>
<gene>
    <name evidence="1" type="ORF">COV72_09070</name>
</gene>
<dbReference type="InterPro" id="IPR008928">
    <property type="entry name" value="6-hairpin_glycosidase_sf"/>
</dbReference>
<dbReference type="AlphaFoldDB" id="A0A2H0LXQ0"/>
<evidence type="ECO:0000313" key="1">
    <source>
        <dbReference type="EMBL" id="PIQ88255.1"/>
    </source>
</evidence>